<accession>A0A8J2HL62</accession>
<gene>
    <name evidence="1" type="ORF">HICCMSTLAB_LOCUS9691</name>
</gene>
<evidence type="ECO:0000313" key="1">
    <source>
        <dbReference type="EMBL" id="CAG5100618.1"/>
    </source>
</evidence>
<dbReference type="Proteomes" id="UP000786811">
    <property type="component" value="Unassembled WGS sequence"/>
</dbReference>
<keyword evidence="2" id="KW-1185">Reference proteome</keyword>
<dbReference type="EMBL" id="CAJNRD030001122">
    <property type="protein sequence ID" value="CAG5100618.1"/>
    <property type="molecule type" value="Genomic_DNA"/>
</dbReference>
<organism evidence="1 2">
    <name type="scientific">Cotesia congregata</name>
    <name type="common">Parasitoid wasp</name>
    <name type="synonym">Apanteles congregatus</name>
    <dbReference type="NCBI Taxonomy" id="51543"/>
    <lineage>
        <taxon>Eukaryota</taxon>
        <taxon>Metazoa</taxon>
        <taxon>Ecdysozoa</taxon>
        <taxon>Arthropoda</taxon>
        <taxon>Hexapoda</taxon>
        <taxon>Insecta</taxon>
        <taxon>Pterygota</taxon>
        <taxon>Neoptera</taxon>
        <taxon>Endopterygota</taxon>
        <taxon>Hymenoptera</taxon>
        <taxon>Apocrita</taxon>
        <taxon>Ichneumonoidea</taxon>
        <taxon>Braconidae</taxon>
        <taxon>Microgastrinae</taxon>
        <taxon>Cotesia</taxon>
    </lineage>
</organism>
<evidence type="ECO:0000313" key="2">
    <source>
        <dbReference type="Proteomes" id="UP000786811"/>
    </source>
</evidence>
<dbReference type="OrthoDB" id="7694747at2759"/>
<proteinExistence type="predicted"/>
<dbReference type="AlphaFoldDB" id="A0A8J2HL62"/>
<reference evidence="1" key="1">
    <citation type="submission" date="2021-04" db="EMBL/GenBank/DDBJ databases">
        <authorList>
            <person name="Chebbi M.A.C M."/>
        </authorList>
    </citation>
    <scope>NUCLEOTIDE SEQUENCE</scope>
</reference>
<comment type="caution">
    <text evidence="1">The sequence shown here is derived from an EMBL/GenBank/DDBJ whole genome shotgun (WGS) entry which is preliminary data.</text>
</comment>
<sequence length="164" mass="18472">MASQKNSYTNLLQTECVPTKDQTVIIDAIDGIQIHKYAIAIGTKIEPENIRHLSRIASNRVCIYVATKEIADTLVVVHKTDKLRDTEVIVRPLISRNKRVILSNVPPIIPSDIILAKLNESKICPVSSITTLRAGLNIPGYQHIMRFRRQAFIKPEDVNKIHTL</sequence>
<protein>
    <submittedName>
        <fullName evidence="1">Uncharacterized protein</fullName>
    </submittedName>
</protein>
<name>A0A8J2HL62_COTCN</name>